<comment type="similarity">
    <text evidence="1">Belongs to the outer membrane factor (OMF) (TC 1.B.17) family.</text>
</comment>
<accession>A0ABV5ZCX0</accession>
<dbReference type="Proteomes" id="UP001589628">
    <property type="component" value="Unassembled WGS sequence"/>
</dbReference>
<protein>
    <submittedName>
        <fullName evidence="2">TolC family protein</fullName>
    </submittedName>
</protein>
<dbReference type="SUPFAM" id="SSF56954">
    <property type="entry name" value="Outer membrane efflux proteins (OEP)"/>
    <property type="match status" value="1"/>
</dbReference>
<evidence type="ECO:0000313" key="3">
    <source>
        <dbReference type="Proteomes" id="UP001589628"/>
    </source>
</evidence>
<dbReference type="RefSeq" id="WP_051527475.1">
    <property type="nucleotide sequence ID" value="NZ_JBHLZN010000002.1"/>
</dbReference>
<dbReference type="InterPro" id="IPR003423">
    <property type="entry name" value="OMP_efflux"/>
</dbReference>
<dbReference type="EMBL" id="JBHLZN010000002">
    <property type="protein sequence ID" value="MFB9886453.1"/>
    <property type="molecule type" value="Genomic_DNA"/>
</dbReference>
<dbReference type="InterPro" id="IPR010131">
    <property type="entry name" value="MdtP/NodT-like"/>
</dbReference>
<dbReference type="Gene3D" id="2.20.200.10">
    <property type="entry name" value="Outer membrane efflux proteins (OEP)"/>
    <property type="match status" value="1"/>
</dbReference>
<reference evidence="2 3" key="1">
    <citation type="submission" date="2024-09" db="EMBL/GenBank/DDBJ databases">
        <authorList>
            <person name="Sun Q."/>
            <person name="Mori K."/>
        </authorList>
    </citation>
    <scope>NUCLEOTIDE SEQUENCE [LARGE SCALE GENOMIC DNA]</scope>
    <source>
        <strain evidence="2 3">ATCC 51285</strain>
    </source>
</reference>
<gene>
    <name evidence="2" type="ORF">ACFFLH_08530</name>
</gene>
<dbReference type="PANTHER" id="PTHR30203:SF29">
    <property type="entry name" value="PROTEIN CYAE"/>
    <property type="match status" value="1"/>
</dbReference>
<name>A0ABV5ZCX0_9GAMM</name>
<dbReference type="Gene3D" id="1.20.1600.10">
    <property type="entry name" value="Outer membrane efflux proteins (OEP)"/>
    <property type="match status" value="1"/>
</dbReference>
<keyword evidence="3" id="KW-1185">Reference proteome</keyword>
<sequence>MTLCFNLLIGLSLSLLLGCSSQLRLPEAQPDGLPAAWQEAKHWPTSALPPLTTELLALLNSPVLRRQVEQALAANLDLRQTALRLQQQGLLTRQAQAGRVPELSLNLQSQRSYQTQQFNHSHTLGLELSWELDVWGRLADQQRLAEEEHEQQRLDYQAARDSLAAKVMQLWIELSLREQQMAIEQQWLASLALTASSSRERYRQGLGSQADWQTAQAQLARAQAVQAATAQSQAEAWRQLALWQGKAQSSPQLTSQALTHDWQLSAPPALVPAQWLARRVDIQAAYQGIRIRARQAALAEKALLPGFNLSASLSQARPDLGELLSGSSAWSVLNRITAPLFNGGRLRRQAEIADLEVEVSYLRYQHILLTALHEVENSLSREASLAQQQQHYQQALQHAELSASHYQQRYRQGLVDILDWLSAEQNLYSTRLQLLQTQQARLVNRITLGLALGMGV</sequence>
<comment type="caution">
    <text evidence="2">The sequence shown here is derived from an EMBL/GenBank/DDBJ whole genome shotgun (WGS) entry which is preliminary data.</text>
</comment>
<dbReference type="Pfam" id="PF02321">
    <property type="entry name" value="OEP"/>
    <property type="match status" value="2"/>
</dbReference>
<organism evidence="2 3">
    <name type="scientific">Balneatrix alpica</name>
    <dbReference type="NCBI Taxonomy" id="75684"/>
    <lineage>
        <taxon>Bacteria</taxon>
        <taxon>Pseudomonadati</taxon>
        <taxon>Pseudomonadota</taxon>
        <taxon>Gammaproteobacteria</taxon>
        <taxon>Oceanospirillales</taxon>
        <taxon>Balneatrichaceae</taxon>
        <taxon>Balneatrix</taxon>
    </lineage>
</organism>
<dbReference type="PANTHER" id="PTHR30203">
    <property type="entry name" value="OUTER MEMBRANE CATION EFFLUX PROTEIN"/>
    <property type="match status" value="1"/>
</dbReference>
<evidence type="ECO:0000313" key="2">
    <source>
        <dbReference type="EMBL" id="MFB9886453.1"/>
    </source>
</evidence>
<evidence type="ECO:0000256" key="1">
    <source>
        <dbReference type="ARBA" id="ARBA00007613"/>
    </source>
</evidence>
<proteinExistence type="inferred from homology"/>